<dbReference type="eggNOG" id="ENOG502SYU3">
    <property type="taxonomic scope" value="Eukaryota"/>
</dbReference>
<dbReference type="OMA" id="MKKCKQR"/>
<name>S2IYS6_MUCC1</name>
<sequence length="208" mass="24039">MSDLNQILSLLKGQNVKTPTTLNAGNEPQQRPSTSSTHTNFAGLNLSNINPALIQQVRQEYLTKKSTEDSLKNATSLTPEVLIAIANMAKETELKSVMKKCKQRQDDKEKELYSHRESIKNRYKKQKENVMAKELIGVKVDANEMRSIDRELDRELRSMDLHILKEMDKEVRYLQQEFVRLKVPLFKVSNDPNDLKLQQKVLFILQDI</sequence>
<reference evidence="3" key="1">
    <citation type="submission" date="2013-05" db="EMBL/GenBank/DDBJ databases">
        <title>The Genome sequence of Mucor circinelloides f. circinelloides 1006PhL.</title>
        <authorList>
            <consortium name="The Broad Institute Genomics Platform"/>
            <person name="Cuomo C."/>
            <person name="Earl A."/>
            <person name="Findley K."/>
            <person name="Lee S.C."/>
            <person name="Walker B."/>
            <person name="Young S."/>
            <person name="Zeng Q."/>
            <person name="Gargeya S."/>
            <person name="Fitzgerald M."/>
            <person name="Haas B."/>
            <person name="Abouelleil A."/>
            <person name="Allen A.W."/>
            <person name="Alvarado L."/>
            <person name="Arachchi H.M."/>
            <person name="Berlin A.M."/>
            <person name="Chapman S.B."/>
            <person name="Gainer-Dewar J."/>
            <person name="Goldberg J."/>
            <person name="Griggs A."/>
            <person name="Gujja S."/>
            <person name="Hansen M."/>
            <person name="Howarth C."/>
            <person name="Imamovic A."/>
            <person name="Ireland A."/>
            <person name="Larimer J."/>
            <person name="McCowan C."/>
            <person name="Murphy C."/>
            <person name="Pearson M."/>
            <person name="Poon T.W."/>
            <person name="Priest M."/>
            <person name="Roberts A."/>
            <person name="Saif S."/>
            <person name="Shea T."/>
            <person name="Sisk P."/>
            <person name="Sykes S."/>
            <person name="Wortman J."/>
            <person name="Nusbaum C."/>
            <person name="Birren B."/>
        </authorList>
    </citation>
    <scope>NUCLEOTIDE SEQUENCE [LARGE SCALE GENOMIC DNA]</scope>
    <source>
        <strain evidence="3">1006PhL</strain>
    </source>
</reference>
<dbReference type="EMBL" id="KE124092">
    <property type="protein sequence ID" value="EPB82936.1"/>
    <property type="molecule type" value="Genomic_DNA"/>
</dbReference>
<keyword evidence="3" id="KW-1185">Reference proteome</keyword>
<feature type="region of interest" description="Disordered" evidence="1">
    <location>
        <begin position="18"/>
        <end position="42"/>
    </location>
</feature>
<evidence type="ECO:0000313" key="2">
    <source>
        <dbReference type="EMBL" id="EPB82936.1"/>
    </source>
</evidence>
<dbReference type="Proteomes" id="UP000014254">
    <property type="component" value="Unassembled WGS sequence"/>
</dbReference>
<dbReference type="STRING" id="1220926.S2IYS6"/>
<accession>S2IYS6</accession>
<evidence type="ECO:0000313" key="3">
    <source>
        <dbReference type="Proteomes" id="UP000014254"/>
    </source>
</evidence>
<dbReference type="VEuPathDB" id="FungiDB:HMPREF1544_10330"/>
<evidence type="ECO:0000256" key="1">
    <source>
        <dbReference type="SAM" id="MobiDB-lite"/>
    </source>
</evidence>
<dbReference type="OrthoDB" id="21617at2759"/>
<proteinExistence type="predicted"/>
<dbReference type="AlphaFoldDB" id="S2IYS6"/>
<gene>
    <name evidence="2" type="ORF">HMPREF1544_10330</name>
</gene>
<organism evidence="2 3">
    <name type="scientific">Mucor circinelloides f. circinelloides (strain 1006PhL)</name>
    <name type="common">Mucormycosis agent</name>
    <name type="synonym">Calyptromyces circinelloides</name>
    <dbReference type="NCBI Taxonomy" id="1220926"/>
    <lineage>
        <taxon>Eukaryota</taxon>
        <taxon>Fungi</taxon>
        <taxon>Fungi incertae sedis</taxon>
        <taxon>Mucoromycota</taxon>
        <taxon>Mucoromycotina</taxon>
        <taxon>Mucoromycetes</taxon>
        <taxon>Mucorales</taxon>
        <taxon>Mucorineae</taxon>
        <taxon>Mucoraceae</taxon>
        <taxon>Mucor</taxon>
    </lineage>
</organism>
<protein>
    <submittedName>
        <fullName evidence="2">Uncharacterized protein</fullName>
    </submittedName>
</protein>
<dbReference type="InParanoid" id="S2IYS6"/>